<evidence type="ECO:0000256" key="7">
    <source>
        <dbReference type="HAMAP-Rule" id="MF_01008"/>
    </source>
</evidence>
<dbReference type="InterPro" id="IPR035644">
    <property type="entry name" value="MraZ_C"/>
</dbReference>
<dbReference type="InterPro" id="IPR020603">
    <property type="entry name" value="MraZ_dom"/>
</dbReference>
<keyword evidence="4 7" id="KW-0805">Transcription regulation</keyword>
<dbReference type="NCBIfam" id="TIGR00242">
    <property type="entry name" value="division/cell wall cluster transcriptional repressor MraZ"/>
    <property type="match status" value="1"/>
</dbReference>
<feature type="domain" description="SpoVT-AbrB" evidence="8">
    <location>
        <begin position="5"/>
        <end position="52"/>
    </location>
</feature>
<dbReference type="GO" id="GO:2000143">
    <property type="term" value="P:negative regulation of DNA-templated transcription initiation"/>
    <property type="evidence" value="ECO:0007669"/>
    <property type="project" value="TreeGrafter"/>
</dbReference>
<dbReference type="InterPro" id="IPR037914">
    <property type="entry name" value="SpoVT-AbrB_sf"/>
</dbReference>
<evidence type="ECO:0000259" key="8">
    <source>
        <dbReference type="PROSITE" id="PS51740"/>
    </source>
</evidence>
<dbReference type="GO" id="GO:0003700">
    <property type="term" value="F:DNA-binding transcription factor activity"/>
    <property type="evidence" value="ECO:0007669"/>
    <property type="project" value="UniProtKB-UniRule"/>
</dbReference>
<evidence type="ECO:0000256" key="5">
    <source>
        <dbReference type="ARBA" id="ARBA00023125"/>
    </source>
</evidence>
<dbReference type="PROSITE" id="PS51740">
    <property type="entry name" value="SPOVT_ABRB"/>
    <property type="match status" value="2"/>
</dbReference>
<keyword evidence="3" id="KW-0677">Repeat</keyword>
<protein>
    <recommendedName>
        <fullName evidence="1 7">Transcriptional regulator MraZ</fullName>
    </recommendedName>
</protein>
<accession>A0A0R2U636</accession>
<evidence type="ECO:0000256" key="3">
    <source>
        <dbReference type="ARBA" id="ARBA00022737"/>
    </source>
</evidence>
<dbReference type="HAMAP" id="MF_01008">
    <property type="entry name" value="MraZ"/>
    <property type="match status" value="1"/>
</dbReference>
<dbReference type="CDD" id="cd16321">
    <property type="entry name" value="MraZ_C"/>
    <property type="match status" value="1"/>
</dbReference>
<dbReference type="PANTHER" id="PTHR34701:SF1">
    <property type="entry name" value="TRANSCRIPTIONAL REGULATOR MRAZ"/>
    <property type="match status" value="1"/>
</dbReference>
<evidence type="ECO:0000256" key="2">
    <source>
        <dbReference type="ARBA" id="ARBA00022490"/>
    </source>
</evidence>
<comment type="subunit">
    <text evidence="7">Forms oligomers.</text>
</comment>
<dbReference type="InterPro" id="IPR038619">
    <property type="entry name" value="MraZ_sf"/>
</dbReference>
<evidence type="ECO:0000313" key="9">
    <source>
        <dbReference type="EMBL" id="KRO95023.1"/>
    </source>
</evidence>
<evidence type="ECO:0000256" key="1">
    <source>
        <dbReference type="ARBA" id="ARBA00013860"/>
    </source>
</evidence>
<evidence type="ECO:0000313" key="10">
    <source>
        <dbReference type="Proteomes" id="UP000051213"/>
    </source>
</evidence>
<organism evidence="9 10">
    <name type="scientific">SAR92 bacterium BACL26 MAG-121220-bin70</name>
    <dbReference type="NCBI Taxonomy" id="1655626"/>
    <lineage>
        <taxon>Bacteria</taxon>
        <taxon>Pseudomonadati</taxon>
        <taxon>Pseudomonadota</taxon>
        <taxon>Gammaproteobacteria</taxon>
        <taxon>Cellvibrionales</taxon>
        <taxon>Porticoccaceae</taxon>
        <taxon>SAR92 clade</taxon>
    </lineage>
</organism>
<dbReference type="GO" id="GO:0009295">
    <property type="term" value="C:nucleoid"/>
    <property type="evidence" value="ECO:0007669"/>
    <property type="project" value="UniProtKB-SubCell"/>
</dbReference>
<dbReference type="GO" id="GO:0005737">
    <property type="term" value="C:cytoplasm"/>
    <property type="evidence" value="ECO:0007669"/>
    <property type="project" value="UniProtKB-UniRule"/>
</dbReference>
<feature type="domain" description="SpoVT-AbrB" evidence="8">
    <location>
        <begin position="81"/>
        <end position="124"/>
    </location>
</feature>
<comment type="similarity">
    <text evidence="7">Belongs to the MraZ family.</text>
</comment>
<keyword evidence="2 7" id="KW-0963">Cytoplasm</keyword>
<evidence type="ECO:0000256" key="4">
    <source>
        <dbReference type="ARBA" id="ARBA00023015"/>
    </source>
</evidence>
<evidence type="ECO:0000256" key="6">
    <source>
        <dbReference type="ARBA" id="ARBA00023163"/>
    </source>
</evidence>
<proteinExistence type="inferred from homology"/>
<dbReference type="Pfam" id="PF02381">
    <property type="entry name" value="MraZ"/>
    <property type="match status" value="2"/>
</dbReference>
<keyword evidence="5 7" id="KW-0238">DNA-binding</keyword>
<dbReference type="EMBL" id="LICA01000114">
    <property type="protein sequence ID" value="KRO95023.1"/>
    <property type="molecule type" value="Genomic_DNA"/>
</dbReference>
<dbReference type="InterPro" id="IPR003444">
    <property type="entry name" value="MraZ"/>
</dbReference>
<dbReference type="CDD" id="cd16320">
    <property type="entry name" value="MraZ_N"/>
    <property type="match status" value="1"/>
</dbReference>
<dbReference type="InterPro" id="IPR007159">
    <property type="entry name" value="SpoVT-AbrB_dom"/>
</dbReference>
<dbReference type="InterPro" id="IPR035642">
    <property type="entry name" value="MraZ_N"/>
</dbReference>
<sequence length="155" mass="17766">MFRGSDPINMDTKGRMAIPTRYRGVLADMCSGDLVITIDMKSTCLTLSPLPEWKKFEEKVAALPALDDLGEMLSRFVVGQAKDLQLDGSGRILIPSELREYAKLERKIILVGRTQRLEIWSEDNWNAEREKSQENYRGMLLDRDNMSDALRNLSW</sequence>
<dbReference type="Proteomes" id="UP000051213">
    <property type="component" value="Unassembled WGS sequence"/>
</dbReference>
<dbReference type="GO" id="GO:0000976">
    <property type="term" value="F:transcription cis-regulatory region binding"/>
    <property type="evidence" value="ECO:0007669"/>
    <property type="project" value="TreeGrafter"/>
</dbReference>
<name>A0A0R2U636_9GAMM</name>
<dbReference type="AlphaFoldDB" id="A0A0R2U636"/>
<reference evidence="9 10" key="1">
    <citation type="submission" date="2015-10" db="EMBL/GenBank/DDBJ databases">
        <title>Metagenome-Assembled Genomes uncover a global brackish microbiome.</title>
        <authorList>
            <person name="Hugerth L.W."/>
            <person name="Larsson J."/>
            <person name="Alneberg J."/>
            <person name="Lindh M.V."/>
            <person name="Legrand C."/>
            <person name="Pinhassi J."/>
            <person name="Andersson A.F."/>
        </authorList>
    </citation>
    <scope>NUCLEOTIDE SEQUENCE [LARGE SCALE GENOMIC DNA]</scope>
    <source>
        <strain evidence="9">BACL26 MAG-121220-bin70</strain>
    </source>
</reference>
<dbReference type="PANTHER" id="PTHR34701">
    <property type="entry name" value="TRANSCRIPTIONAL REGULATOR MRAZ"/>
    <property type="match status" value="1"/>
</dbReference>
<comment type="subcellular location">
    <subcellularLocation>
        <location evidence="7">Cytoplasm</location>
        <location evidence="7">Nucleoid</location>
    </subcellularLocation>
</comment>
<gene>
    <name evidence="7" type="primary">mraZ</name>
    <name evidence="9" type="ORF">ABS24_04515</name>
</gene>
<dbReference type="Gene3D" id="3.40.1550.20">
    <property type="entry name" value="Transcriptional regulator MraZ domain"/>
    <property type="match status" value="1"/>
</dbReference>
<dbReference type="SUPFAM" id="SSF89447">
    <property type="entry name" value="AbrB/MazE/MraZ-like"/>
    <property type="match status" value="1"/>
</dbReference>
<comment type="caution">
    <text evidence="9">The sequence shown here is derived from an EMBL/GenBank/DDBJ whole genome shotgun (WGS) entry which is preliminary data.</text>
</comment>
<keyword evidence="6 7" id="KW-0804">Transcription</keyword>